<evidence type="ECO:0000256" key="1">
    <source>
        <dbReference type="ARBA" id="ARBA00022741"/>
    </source>
</evidence>
<protein>
    <submittedName>
        <fullName evidence="4">Phosphonate C-P lyase system protein PhnK</fullName>
    </submittedName>
</protein>
<reference evidence="5" key="1">
    <citation type="submission" date="2017-11" db="EMBL/GenBank/DDBJ databases">
        <authorList>
            <person name="Zhu W."/>
        </authorList>
    </citation>
    <scope>NUCLEOTIDE SEQUENCE [LARGE SCALE GENOMIC DNA]</scope>
    <source>
        <strain evidence="5">160</strain>
    </source>
</reference>
<dbReference type="SUPFAM" id="SSF52540">
    <property type="entry name" value="P-loop containing nucleoside triphosphate hydrolases"/>
    <property type="match status" value="1"/>
</dbReference>
<dbReference type="AlphaFoldDB" id="A0A345PLJ2"/>
<dbReference type="PIRSF" id="PIRSF037116">
    <property type="entry name" value="CP_lyase_PhnK"/>
    <property type="match status" value="1"/>
</dbReference>
<accession>A0A345PLJ2</accession>
<dbReference type="RefSeq" id="WP_114918158.1">
    <property type="nucleotide sequence ID" value="NZ_CP024848.1"/>
</dbReference>
<dbReference type="InterPro" id="IPR003439">
    <property type="entry name" value="ABC_transporter-like_ATP-bd"/>
</dbReference>
<dbReference type="Proteomes" id="UP000253908">
    <property type="component" value="Chromosome"/>
</dbReference>
<evidence type="ECO:0000259" key="3">
    <source>
        <dbReference type="PROSITE" id="PS50893"/>
    </source>
</evidence>
<keyword evidence="1" id="KW-0547">Nucleotide-binding</keyword>
<feature type="domain" description="ABC transporter" evidence="3">
    <location>
        <begin position="26"/>
        <end position="275"/>
    </location>
</feature>
<dbReference type="PANTHER" id="PTHR42764">
    <property type="entry name" value="PHOSPHONATES UTILIZATION ATP-BINDING PROTEIN PHNK-RELATED"/>
    <property type="match status" value="1"/>
</dbReference>
<keyword evidence="4" id="KW-0456">Lyase</keyword>
<dbReference type="InterPro" id="IPR003593">
    <property type="entry name" value="AAA+_ATPase"/>
</dbReference>
<dbReference type="EMBL" id="CP024848">
    <property type="protein sequence ID" value="AXI10872.1"/>
    <property type="molecule type" value="Genomic_DNA"/>
</dbReference>
<dbReference type="PROSITE" id="PS50893">
    <property type="entry name" value="ABC_TRANSPORTER_2"/>
    <property type="match status" value="1"/>
</dbReference>
<evidence type="ECO:0000313" key="4">
    <source>
        <dbReference type="EMBL" id="AXI10872.1"/>
    </source>
</evidence>
<dbReference type="GO" id="GO:0005524">
    <property type="term" value="F:ATP binding"/>
    <property type="evidence" value="ECO:0007669"/>
    <property type="project" value="UniProtKB-KW"/>
</dbReference>
<evidence type="ECO:0000256" key="2">
    <source>
        <dbReference type="ARBA" id="ARBA00022840"/>
    </source>
</evidence>
<dbReference type="InterPro" id="IPR012700">
    <property type="entry name" value="PhnK"/>
</dbReference>
<gene>
    <name evidence="4" type="primary">phnK</name>
    <name evidence="4" type="ORF">CUC15_18915</name>
</gene>
<proteinExistence type="predicted"/>
<dbReference type="CDD" id="cd03257">
    <property type="entry name" value="ABC_NikE_OppD_transporters"/>
    <property type="match status" value="1"/>
</dbReference>
<organism evidence="4 5">
    <name type="scientific">Oceanobacillus zhaokaii</name>
    <dbReference type="NCBI Taxonomy" id="2052660"/>
    <lineage>
        <taxon>Bacteria</taxon>
        <taxon>Bacillati</taxon>
        <taxon>Bacillota</taxon>
        <taxon>Bacilli</taxon>
        <taxon>Bacillales</taxon>
        <taxon>Bacillaceae</taxon>
        <taxon>Oceanobacillus</taxon>
    </lineage>
</organism>
<dbReference type="PROSITE" id="PS00211">
    <property type="entry name" value="ABC_TRANSPORTER_1"/>
    <property type="match status" value="1"/>
</dbReference>
<dbReference type="SMART" id="SM00382">
    <property type="entry name" value="AAA"/>
    <property type="match status" value="1"/>
</dbReference>
<dbReference type="GO" id="GO:0016887">
    <property type="term" value="F:ATP hydrolysis activity"/>
    <property type="evidence" value="ECO:0007669"/>
    <property type="project" value="InterPro"/>
</dbReference>
<dbReference type="GO" id="GO:0016829">
    <property type="term" value="F:lyase activity"/>
    <property type="evidence" value="ECO:0007669"/>
    <property type="project" value="UniProtKB-KW"/>
</dbReference>
<dbReference type="Gene3D" id="3.40.50.300">
    <property type="entry name" value="P-loop containing nucleotide triphosphate hydrolases"/>
    <property type="match status" value="1"/>
</dbReference>
<dbReference type="InterPro" id="IPR027417">
    <property type="entry name" value="P-loop_NTPase"/>
</dbReference>
<keyword evidence="5" id="KW-1185">Reference proteome</keyword>
<dbReference type="GO" id="GO:0019700">
    <property type="term" value="P:organic phosphonate catabolic process"/>
    <property type="evidence" value="ECO:0007669"/>
    <property type="project" value="TreeGrafter"/>
</dbReference>
<dbReference type="InterPro" id="IPR017871">
    <property type="entry name" value="ABC_transporter-like_CS"/>
</dbReference>
<dbReference type="OrthoDB" id="9779287at2"/>
<sequence>MYEEPILSVRNLNRQFGPGCHQCNQEHDKGLEKNYCSNCGTVYACQDVSFDLFPGEILGIVGESGSGKSTLMQCLYFDADVTSGEAYIHDAALDGNNVFTLSSQRKRYIRNHTYGMVYQNPVHGLKMNFSSIGNIAEKLIAAGNRNVSEMEAIGKDLLESVHIPLFRMKEAPQNFSGGMQQRVQIAKALSNNPPILFLDEVTTGLDLSVQANVLDLIKKIQRELGISMIVVSHDLAVIRMLADRTVVMLNGSIIEEGLTDQILEDPQHAYTQQLVYSLL</sequence>
<evidence type="ECO:0000313" key="5">
    <source>
        <dbReference type="Proteomes" id="UP000253908"/>
    </source>
</evidence>
<keyword evidence="2" id="KW-0067">ATP-binding</keyword>
<dbReference type="Pfam" id="PF00005">
    <property type="entry name" value="ABC_tran"/>
    <property type="match status" value="1"/>
</dbReference>
<name>A0A345PLJ2_9BACI</name>
<dbReference type="KEGG" id="ocn:CUC15_18915"/>
<dbReference type="PANTHER" id="PTHR42764:SF1">
    <property type="entry name" value="PHOSPHONATES UTILIZATION ATP-BINDING PROTEIN PHNK-RELATED"/>
    <property type="match status" value="1"/>
</dbReference>